<sequence>MKKSEFHVKFINLLTMFFLLGGLIMSISVSRKMSILGQYAGEIREEVGAWLGILQRVICDEMDNHKRKFRLPSPHDDELRPIVVDQLDALILRLIRKSESLKGLLR</sequence>
<keyword evidence="1" id="KW-0472">Membrane</keyword>
<keyword evidence="1" id="KW-0812">Transmembrane</keyword>
<comment type="caution">
    <text evidence="2">The sequence shown here is derived from an EMBL/GenBank/DDBJ whole genome shotgun (WGS) entry which is preliminary data.</text>
</comment>
<dbReference type="AlphaFoldDB" id="A0A1G2HU48"/>
<gene>
    <name evidence="2" type="ORF">A3C58_00530</name>
</gene>
<evidence type="ECO:0000256" key="1">
    <source>
        <dbReference type="SAM" id="Phobius"/>
    </source>
</evidence>
<dbReference type="STRING" id="1802205.A3C58_00530"/>
<accession>A0A1G2HU48</accession>
<keyword evidence="1" id="KW-1133">Transmembrane helix</keyword>
<protein>
    <submittedName>
        <fullName evidence="2">Uncharacterized protein</fullName>
    </submittedName>
</protein>
<proteinExistence type="predicted"/>
<dbReference type="Proteomes" id="UP000178380">
    <property type="component" value="Unassembled WGS sequence"/>
</dbReference>
<feature type="transmembrane region" description="Helical" evidence="1">
    <location>
        <begin position="6"/>
        <end position="29"/>
    </location>
</feature>
<evidence type="ECO:0000313" key="3">
    <source>
        <dbReference type="Proteomes" id="UP000178380"/>
    </source>
</evidence>
<dbReference type="EMBL" id="MHOR01000036">
    <property type="protein sequence ID" value="OGZ66034.1"/>
    <property type="molecule type" value="Genomic_DNA"/>
</dbReference>
<organism evidence="2 3">
    <name type="scientific">Candidatus Staskawiczbacteria bacterium RIFCSPHIGHO2_02_FULL_34_10</name>
    <dbReference type="NCBI Taxonomy" id="1802205"/>
    <lineage>
        <taxon>Bacteria</taxon>
        <taxon>Candidatus Staskawicziibacteriota</taxon>
    </lineage>
</organism>
<name>A0A1G2HU48_9BACT</name>
<reference evidence="2 3" key="1">
    <citation type="journal article" date="2016" name="Nat. Commun.">
        <title>Thousands of microbial genomes shed light on interconnected biogeochemical processes in an aquifer system.</title>
        <authorList>
            <person name="Anantharaman K."/>
            <person name="Brown C.T."/>
            <person name="Hug L.A."/>
            <person name="Sharon I."/>
            <person name="Castelle C.J."/>
            <person name="Probst A.J."/>
            <person name="Thomas B.C."/>
            <person name="Singh A."/>
            <person name="Wilkins M.J."/>
            <person name="Karaoz U."/>
            <person name="Brodie E.L."/>
            <person name="Williams K.H."/>
            <person name="Hubbard S.S."/>
            <person name="Banfield J.F."/>
        </authorList>
    </citation>
    <scope>NUCLEOTIDE SEQUENCE [LARGE SCALE GENOMIC DNA]</scope>
</reference>
<evidence type="ECO:0000313" key="2">
    <source>
        <dbReference type="EMBL" id="OGZ66034.1"/>
    </source>
</evidence>